<sequence>MYCVVEFINDQSVAAVAKSWFVDVNCVMWPKNAKQRDYLLQNNLQPPANTKIYAVWVLKDNLTLEKAKKLVIKAQEADDLISSKPTVYPSRYPCQLTSASENEEECIHRPKEPERRLAGWPTPILILHKKVDYIAEQEARNMEQIWAALNSILKEVRAKAVPAEENKTPGGN</sequence>
<reference evidence="3" key="1">
    <citation type="submission" date="2016-06" db="UniProtKB">
        <authorList>
            <consortium name="WormBaseParasite"/>
        </authorList>
    </citation>
    <scope>IDENTIFICATION</scope>
</reference>
<evidence type="ECO:0000313" key="3">
    <source>
        <dbReference type="WBParaSite" id="SSLN_0002027901-mRNA-1"/>
    </source>
</evidence>
<organism evidence="3">
    <name type="scientific">Schistocephalus solidus</name>
    <name type="common">Tapeworm</name>
    <dbReference type="NCBI Taxonomy" id="70667"/>
    <lineage>
        <taxon>Eukaryota</taxon>
        <taxon>Metazoa</taxon>
        <taxon>Spiralia</taxon>
        <taxon>Lophotrochozoa</taxon>
        <taxon>Platyhelminthes</taxon>
        <taxon>Cestoda</taxon>
        <taxon>Eucestoda</taxon>
        <taxon>Diphyllobothriidea</taxon>
        <taxon>Diphyllobothriidae</taxon>
        <taxon>Schistocephalus</taxon>
    </lineage>
</organism>
<proteinExistence type="predicted"/>
<dbReference type="WBParaSite" id="SSLN_0002027901-mRNA-1">
    <property type="protein sequence ID" value="SSLN_0002027901-mRNA-1"/>
    <property type="gene ID" value="SSLN_0002027901"/>
</dbReference>
<dbReference type="OrthoDB" id="6160812at2759"/>
<accession>A0A183TSV0</accession>
<name>A0A183TSV0_SCHSO</name>
<reference evidence="1 2" key="2">
    <citation type="submission" date="2018-11" db="EMBL/GenBank/DDBJ databases">
        <authorList>
            <consortium name="Pathogen Informatics"/>
        </authorList>
    </citation>
    <scope>NUCLEOTIDE SEQUENCE [LARGE SCALE GENOMIC DNA]</scope>
    <source>
        <strain evidence="1 2">NST_G2</strain>
    </source>
</reference>
<gene>
    <name evidence="1" type="ORF">SSLN_LOCUS19548</name>
</gene>
<evidence type="ECO:0000313" key="2">
    <source>
        <dbReference type="Proteomes" id="UP000275846"/>
    </source>
</evidence>
<protein>
    <submittedName>
        <fullName evidence="3">Retrotransposon hot spot (RHS) protein</fullName>
    </submittedName>
</protein>
<keyword evidence="2" id="KW-1185">Reference proteome</keyword>
<dbReference type="Proteomes" id="UP000275846">
    <property type="component" value="Unassembled WGS sequence"/>
</dbReference>
<dbReference type="EMBL" id="UYSU01048021">
    <property type="protein sequence ID" value="VDM05934.1"/>
    <property type="molecule type" value="Genomic_DNA"/>
</dbReference>
<dbReference type="AlphaFoldDB" id="A0A183TSV0"/>
<evidence type="ECO:0000313" key="1">
    <source>
        <dbReference type="EMBL" id="VDM05934.1"/>
    </source>
</evidence>